<feature type="coiled-coil region" evidence="4">
    <location>
        <begin position="15"/>
        <end position="96"/>
    </location>
</feature>
<proteinExistence type="predicted"/>
<dbReference type="PANTHER" id="PTHR21162:SF0">
    <property type="entry name" value="P53 AND DNA DAMAGE-REGULATED PROTEIN 1"/>
    <property type="match status" value="1"/>
</dbReference>
<evidence type="ECO:0000256" key="2">
    <source>
        <dbReference type="ARBA" id="ARBA00022490"/>
    </source>
</evidence>
<dbReference type="SUPFAM" id="SSF46579">
    <property type="entry name" value="Prefoldin"/>
    <property type="match status" value="1"/>
</dbReference>
<evidence type="ECO:0000313" key="6">
    <source>
        <dbReference type="Proteomes" id="UP001152320"/>
    </source>
</evidence>
<accession>A0A9Q1CC47</accession>
<keyword evidence="4" id="KW-0175">Coiled coil</keyword>
<dbReference type="Proteomes" id="UP001152320">
    <property type="component" value="Chromosome 5"/>
</dbReference>
<dbReference type="CDD" id="cd22860">
    <property type="entry name" value="PDRG1"/>
    <property type="match status" value="1"/>
</dbReference>
<organism evidence="5 6">
    <name type="scientific">Holothuria leucospilota</name>
    <name type="common">Black long sea cucumber</name>
    <name type="synonym">Mertensiothuria leucospilota</name>
    <dbReference type="NCBI Taxonomy" id="206669"/>
    <lineage>
        <taxon>Eukaryota</taxon>
        <taxon>Metazoa</taxon>
        <taxon>Echinodermata</taxon>
        <taxon>Eleutherozoa</taxon>
        <taxon>Echinozoa</taxon>
        <taxon>Holothuroidea</taxon>
        <taxon>Aspidochirotacea</taxon>
        <taxon>Aspidochirotida</taxon>
        <taxon>Holothuriidae</taxon>
        <taxon>Holothuria</taxon>
    </lineage>
</organism>
<evidence type="ECO:0000256" key="3">
    <source>
        <dbReference type="ARBA" id="ARBA00023186"/>
    </source>
</evidence>
<keyword evidence="3" id="KW-0143">Chaperone</keyword>
<sequence>MSRGTEFVLRHLGELEELAEEVLTAKQQIVDLDKKRNQNREALRALQNKRKASSKESKEWVCFGNTFLKLPHCKTEEMLKEDQKQLDTEIEKLRDELKPKVKRLRDMEGLPDVKGFDLKSLTKEEALAIHR</sequence>
<evidence type="ECO:0000256" key="4">
    <source>
        <dbReference type="SAM" id="Coils"/>
    </source>
</evidence>
<dbReference type="PANTHER" id="PTHR21162">
    <property type="entry name" value="P53 AND DNA DAMAGE-REGULATED PROTEIN"/>
    <property type="match status" value="1"/>
</dbReference>
<name>A0A9Q1CC47_HOLLE</name>
<keyword evidence="6" id="KW-1185">Reference proteome</keyword>
<reference evidence="5" key="1">
    <citation type="submission" date="2021-10" db="EMBL/GenBank/DDBJ databases">
        <title>Tropical sea cucumber genome reveals ecological adaptation and Cuvierian tubules defense mechanism.</title>
        <authorList>
            <person name="Chen T."/>
        </authorList>
    </citation>
    <scope>NUCLEOTIDE SEQUENCE</scope>
    <source>
        <strain evidence="5">Nanhai2018</strain>
        <tissue evidence="5">Muscle</tissue>
    </source>
</reference>
<gene>
    <name evidence="5" type="ORF">HOLleu_12912</name>
</gene>
<protein>
    <submittedName>
        <fullName evidence="5">P53 and DNA damage-regulated protein 1</fullName>
    </submittedName>
</protein>
<evidence type="ECO:0000313" key="5">
    <source>
        <dbReference type="EMBL" id="KAJ8041964.1"/>
    </source>
</evidence>
<comment type="caution">
    <text evidence="5">The sequence shown here is derived from an EMBL/GenBank/DDBJ whole genome shotgun (WGS) entry which is preliminary data.</text>
</comment>
<dbReference type="GO" id="GO:0005737">
    <property type="term" value="C:cytoplasm"/>
    <property type="evidence" value="ECO:0007669"/>
    <property type="project" value="UniProtKB-SubCell"/>
</dbReference>
<dbReference type="AlphaFoldDB" id="A0A9Q1CC47"/>
<dbReference type="OrthoDB" id="20282at2759"/>
<evidence type="ECO:0000256" key="1">
    <source>
        <dbReference type="ARBA" id="ARBA00004496"/>
    </source>
</evidence>
<comment type="subcellular location">
    <subcellularLocation>
        <location evidence="1">Cytoplasm</location>
    </subcellularLocation>
</comment>
<keyword evidence="2" id="KW-0963">Cytoplasm</keyword>
<dbReference type="EMBL" id="JAIZAY010000005">
    <property type="protein sequence ID" value="KAJ8041964.1"/>
    <property type="molecule type" value="Genomic_DNA"/>
</dbReference>
<dbReference type="InterPro" id="IPR030482">
    <property type="entry name" value="PDRG1"/>
</dbReference>